<dbReference type="Proteomes" id="UP000000933">
    <property type="component" value="Chromosome"/>
</dbReference>
<dbReference type="Gene3D" id="1.10.3730.20">
    <property type="match status" value="1"/>
</dbReference>
<keyword evidence="1" id="KW-0812">Transmembrane</keyword>
<feature type="transmembrane region" description="Helical" evidence="1">
    <location>
        <begin position="50"/>
        <end position="71"/>
    </location>
</feature>
<dbReference type="EMBL" id="FP565814">
    <property type="protein sequence ID" value="CBH24461.1"/>
    <property type="molecule type" value="Genomic_DNA"/>
</dbReference>
<organism evidence="2 3">
    <name type="scientific">Salinibacter ruber (strain M8)</name>
    <dbReference type="NCBI Taxonomy" id="761659"/>
    <lineage>
        <taxon>Bacteria</taxon>
        <taxon>Pseudomonadati</taxon>
        <taxon>Rhodothermota</taxon>
        <taxon>Rhodothermia</taxon>
        <taxon>Rhodothermales</taxon>
        <taxon>Salinibacteraceae</taxon>
        <taxon>Salinibacter</taxon>
    </lineage>
</organism>
<feature type="transmembrane region" description="Helical" evidence="1">
    <location>
        <begin position="139"/>
        <end position="156"/>
    </location>
</feature>
<reference evidence="3" key="2">
    <citation type="submission" date="2010-04" db="EMBL/GenBank/DDBJ databases">
        <title>Genome sequence of Salinibacter ruber M8.</title>
        <authorList>
            <consortium name="Genoscope"/>
        </authorList>
    </citation>
    <scope>NUCLEOTIDE SEQUENCE [LARGE SCALE GENOMIC DNA]</scope>
    <source>
        <strain evidence="3">M8</strain>
    </source>
</reference>
<feature type="transmembrane region" description="Helical" evidence="1">
    <location>
        <begin position="18"/>
        <end position="38"/>
    </location>
</feature>
<dbReference type="SUPFAM" id="SSF103481">
    <property type="entry name" value="Multidrug resistance efflux transporter EmrE"/>
    <property type="match status" value="1"/>
</dbReference>
<gene>
    <name evidence="2" type="ordered locus">SRM_01540</name>
</gene>
<dbReference type="HOGENOM" id="CLU_896848_0_0_10"/>
<keyword evidence="1" id="KW-1133">Transmembrane helix</keyword>
<proteinExistence type="predicted"/>
<reference evidence="2 3" key="1">
    <citation type="journal article" date="2010" name="ISME J.">
        <title>Fine-scale evolution: genomic, phenotypic and ecological differentiation in two coexisting Salinibacter ruber strains.</title>
        <authorList>
            <person name="Pena A."/>
            <person name="Teeling H."/>
            <person name="Huerta-Cepas J."/>
            <person name="Santos F."/>
            <person name="Yarza P."/>
            <person name="Brito-Echeverria J."/>
            <person name="Lucio M."/>
            <person name="Schmitt-Kopplin P."/>
            <person name="Meseguer I."/>
            <person name="Schenowitz C."/>
            <person name="Dossat C."/>
            <person name="Barbe V."/>
            <person name="Dopazo J."/>
            <person name="Rossello-Mora R."/>
            <person name="Schuler M."/>
            <person name="Glockner F.O."/>
            <person name="Amann R."/>
            <person name="Gabaldon T."/>
            <person name="Anton J."/>
        </authorList>
    </citation>
    <scope>NUCLEOTIDE SEQUENCE [LARGE SCALE GENOMIC DNA]</scope>
    <source>
        <strain evidence="2 3">M8</strain>
    </source>
</reference>
<accession>D5H8V6</accession>
<keyword evidence="1" id="KW-0472">Membrane</keyword>
<feature type="transmembrane region" description="Helical" evidence="1">
    <location>
        <begin position="289"/>
        <end position="307"/>
    </location>
</feature>
<dbReference type="InterPro" id="IPR037185">
    <property type="entry name" value="EmrE-like"/>
</dbReference>
<evidence type="ECO:0000256" key="1">
    <source>
        <dbReference type="SAM" id="Phobius"/>
    </source>
</evidence>
<sequence length="330" mass="34156">MRAPSRRAAVTPEHTPCVWSMIFLVFAVASSVTIGMIFKHASRQQLDRTALLTVNYAAAVAVAVGLLAVGGREIDQGLALSGTLVALGAGTGAVLIAGFFVLAWATEVAGMSLAIGVMRVSVVVPFLASWGVWGEVPSPAQGVGMVLAMGAFFLLAHQRSAPDPVPAGGGATTEPTAPSRSPVWSHVDWLAAGVLALTFCAGGAIDVLMKTFEEGFGAENSRVLFLLLAFGVAFLVGAVIVVRRGLRDGAWPTLQTVGWGVLLGLANYASLEFLLRAIEGLPGTFVFPANNIAIMVLAALLGVVVWGERLSRSNRIGLGLGCVALVLLGL</sequence>
<name>D5H8V6_SALRM</name>
<dbReference type="AlphaFoldDB" id="D5H8V6"/>
<evidence type="ECO:0008006" key="4">
    <source>
        <dbReference type="Google" id="ProtNLM"/>
    </source>
</evidence>
<evidence type="ECO:0000313" key="2">
    <source>
        <dbReference type="EMBL" id="CBH24461.1"/>
    </source>
</evidence>
<feature type="transmembrane region" description="Helical" evidence="1">
    <location>
        <begin position="112"/>
        <end position="133"/>
    </location>
</feature>
<feature type="transmembrane region" description="Helical" evidence="1">
    <location>
        <begin position="221"/>
        <end position="242"/>
    </location>
</feature>
<evidence type="ECO:0000313" key="3">
    <source>
        <dbReference type="Proteomes" id="UP000000933"/>
    </source>
</evidence>
<feature type="transmembrane region" description="Helical" evidence="1">
    <location>
        <begin position="189"/>
        <end position="209"/>
    </location>
</feature>
<feature type="transmembrane region" description="Helical" evidence="1">
    <location>
        <begin position="83"/>
        <end position="105"/>
    </location>
</feature>
<dbReference type="KEGG" id="srm:SRM_01540"/>
<protein>
    <recommendedName>
        <fullName evidence="4">EamA domain-containing protein</fullName>
    </recommendedName>
</protein>
<feature type="transmembrane region" description="Helical" evidence="1">
    <location>
        <begin position="249"/>
        <end position="269"/>
    </location>
</feature>